<keyword evidence="6" id="KW-1185">Reference proteome</keyword>
<keyword evidence="3" id="KW-0804">Transcription</keyword>
<dbReference type="PANTHER" id="PTHR43132">
    <property type="entry name" value="ARSENICAL RESISTANCE OPERON REPRESSOR ARSR-RELATED"/>
    <property type="match status" value="1"/>
</dbReference>
<protein>
    <submittedName>
        <fullName evidence="5">ArsR family transcriptional regulator</fullName>
    </submittedName>
</protein>
<dbReference type="InterPro" id="IPR036388">
    <property type="entry name" value="WH-like_DNA-bd_sf"/>
</dbReference>
<dbReference type="EMBL" id="SACP01000002">
    <property type="protein sequence ID" value="RVU21257.1"/>
    <property type="molecule type" value="Genomic_DNA"/>
</dbReference>
<sequence>MRQDQIGQVAELFSLLGDPNRLRIVLACLDGPRSVGEIAEEVGASQSLTSHHLRLLRTARLLRPERAGRSVRYVLDDDHVRDVIRTMVSHVCDPHEHRDGEARPDHP</sequence>
<accession>A0A437PG75</accession>
<dbReference type="Gene3D" id="1.10.10.10">
    <property type="entry name" value="Winged helix-like DNA-binding domain superfamily/Winged helix DNA-binding domain"/>
    <property type="match status" value="1"/>
</dbReference>
<evidence type="ECO:0000256" key="3">
    <source>
        <dbReference type="ARBA" id="ARBA00023163"/>
    </source>
</evidence>
<dbReference type="AlphaFoldDB" id="A0A437PG75"/>
<dbReference type="GO" id="GO:0003700">
    <property type="term" value="F:DNA-binding transcription factor activity"/>
    <property type="evidence" value="ECO:0007669"/>
    <property type="project" value="InterPro"/>
</dbReference>
<evidence type="ECO:0000313" key="6">
    <source>
        <dbReference type="Proteomes" id="UP000286997"/>
    </source>
</evidence>
<keyword evidence="1" id="KW-0805">Transcription regulation</keyword>
<name>A0A437PG75_9HYPH</name>
<keyword evidence="2" id="KW-0238">DNA-binding</keyword>
<dbReference type="Proteomes" id="UP000286997">
    <property type="component" value="Unassembled WGS sequence"/>
</dbReference>
<dbReference type="InterPro" id="IPR011991">
    <property type="entry name" value="ArsR-like_HTH"/>
</dbReference>
<proteinExistence type="predicted"/>
<evidence type="ECO:0000256" key="1">
    <source>
        <dbReference type="ARBA" id="ARBA00023015"/>
    </source>
</evidence>
<dbReference type="InterPro" id="IPR001845">
    <property type="entry name" value="HTH_ArsR_DNA-bd_dom"/>
</dbReference>
<dbReference type="InterPro" id="IPR036390">
    <property type="entry name" value="WH_DNA-bd_sf"/>
</dbReference>
<dbReference type="GO" id="GO:0003677">
    <property type="term" value="F:DNA binding"/>
    <property type="evidence" value="ECO:0007669"/>
    <property type="project" value="UniProtKB-KW"/>
</dbReference>
<evidence type="ECO:0000256" key="2">
    <source>
        <dbReference type="ARBA" id="ARBA00023125"/>
    </source>
</evidence>
<dbReference type="PANTHER" id="PTHR43132:SF6">
    <property type="entry name" value="HTH-TYPE TRANSCRIPTIONAL REPRESSOR CZRA"/>
    <property type="match status" value="1"/>
</dbReference>
<reference evidence="5 6" key="1">
    <citation type="submission" date="2019-01" db="EMBL/GenBank/DDBJ databases">
        <authorList>
            <person name="Chen W.-M."/>
        </authorList>
    </citation>
    <scope>NUCLEOTIDE SEQUENCE [LARGE SCALE GENOMIC DNA]</scope>
    <source>
        <strain evidence="5 6">TER-1</strain>
    </source>
</reference>
<feature type="domain" description="HTH arsR-type" evidence="4">
    <location>
        <begin position="1"/>
        <end position="95"/>
    </location>
</feature>
<organism evidence="5 6">
    <name type="scientific">Methylobacterium oryzihabitans</name>
    <dbReference type="NCBI Taxonomy" id="2499852"/>
    <lineage>
        <taxon>Bacteria</taxon>
        <taxon>Pseudomonadati</taxon>
        <taxon>Pseudomonadota</taxon>
        <taxon>Alphaproteobacteria</taxon>
        <taxon>Hyphomicrobiales</taxon>
        <taxon>Methylobacteriaceae</taxon>
        <taxon>Methylobacterium</taxon>
    </lineage>
</organism>
<gene>
    <name evidence="5" type="ORF">EOE48_02630</name>
</gene>
<dbReference type="Pfam" id="PF01022">
    <property type="entry name" value="HTH_5"/>
    <property type="match status" value="1"/>
</dbReference>
<dbReference type="NCBIfam" id="NF033788">
    <property type="entry name" value="HTH_metalloreg"/>
    <property type="match status" value="1"/>
</dbReference>
<dbReference type="PRINTS" id="PR00778">
    <property type="entry name" value="HTHARSR"/>
</dbReference>
<dbReference type="SUPFAM" id="SSF46785">
    <property type="entry name" value="Winged helix' DNA-binding domain"/>
    <property type="match status" value="1"/>
</dbReference>
<dbReference type="CDD" id="cd00090">
    <property type="entry name" value="HTH_ARSR"/>
    <property type="match status" value="1"/>
</dbReference>
<dbReference type="InterPro" id="IPR051011">
    <property type="entry name" value="Metal_resp_trans_reg"/>
</dbReference>
<dbReference type="OrthoDB" id="9796124at2"/>
<evidence type="ECO:0000259" key="4">
    <source>
        <dbReference type="PROSITE" id="PS50987"/>
    </source>
</evidence>
<dbReference type="PROSITE" id="PS50987">
    <property type="entry name" value="HTH_ARSR_2"/>
    <property type="match status" value="1"/>
</dbReference>
<dbReference type="SMART" id="SM00418">
    <property type="entry name" value="HTH_ARSR"/>
    <property type="match status" value="1"/>
</dbReference>
<comment type="caution">
    <text evidence="5">The sequence shown here is derived from an EMBL/GenBank/DDBJ whole genome shotgun (WGS) entry which is preliminary data.</text>
</comment>
<evidence type="ECO:0000313" key="5">
    <source>
        <dbReference type="EMBL" id="RVU21257.1"/>
    </source>
</evidence>